<dbReference type="Gene3D" id="3.30.565.10">
    <property type="entry name" value="Histidine kinase-like ATPase, C-terminal domain"/>
    <property type="match status" value="1"/>
</dbReference>
<proteinExistence type="predicted"/>
<gene>
    <name evidence="1" type="ORF">D1223_07255</name>
</gene>
<dbReference type="Proteomes" id="UP000266385">
    <property type="component" value="Unassembled WGS sequence"/>
</dbReference>
<dbReference type="EMBL" id="QWFX01000006">
    <property type="protein sequence ID" value="RIJ30422.1"/>
    <property type="molecule type" value="Genomic_DNA"/>
</dbReference>
<sequence>MGFVRVGDFLTDETVETDFFIRARRAAEFSGFQKAEAAQFVAAIVELYSNVVEHSGAITSAYVAFAAYENCFEFVVADAGVGILQSLKSSAEYKHLNDSGSALDLALTEGVSRHSSEADRGRGFRPIFVGLANVSEHLRFRSGDHAREFKRKEDGSIPAMTLQKSELRGFFCSVRCVASPLQEIR</sequence>
<accession>A0A399RKP4</accession>
<name>A0A399RKP4_9PROT</name>
<protein>
    <recommendedName>
        <fullName evidence="3">Histidine kinase/HSP90-like ATPase domain-containing protein</fullName>
    </recommendedName>
</protein>
<evidence type="ECO:0000313" key="2">
    <source>
        <dbReference type="Proteomes" id="UP000266385"/>
    </source>
</evidence>
<keyword evidence="2" id="KW-1185">Reference proteome</keyword>
<dbReference type="SUPFAM" id="SSF55874">
    <property type="entry name" value="ATPase domain of HSP90 chaperone/DNA topoisomerase II/histidine kinase"/>
    <property type="match status" value="1"/>
</dbReference>
<organism evidence="1 2">
    <name type="scientific">Henriciella mobilis</name>
    <dbReference type="NCBI Taxonomy" id="2305467"/>
    <lineage>
        <taxon>Bacteria</taxon>
        <taxon>Pseudomonadati</taxon>
        <taxon>Pseudomonadota</taxon>
        <taxon>Alphaproteobacteria</taxon>
        <taxon>Hyphomonadales</taxon>
        <taxon>Hyphomonadaceae</taxon>
        <taxon>Henriciella</taxon>
    </lineage>
</organism>
<dbReference type="AlphaFoldDB" id="A0A399RKP4"/>
<dbReference type="InterPro" id="IPR036890">
    <property type="entry name" value="HATPase_C_sf"/>
</dbReference>
<comment type="caution">
    <text evidence="1">The sequence shown here is derived from an EMBL/GenBank/DDBJ whole genome shotgun (WGS) entry which is preliminary data.</text>
</comment>
<evidence type="ECO:0000313" key="1">
    <source>
        <dbReference type="EMBL" id="RIJ30422.1"/>
    </source>
</evidence>
<evidence type="ECO:0008006" key="3">
    <source>
        <dbReference type="Google" id="ProtNLM"/>
    </source>
</evidence>
<reference evidence="1 2" key="1">
    <citation type="submission" date="2018-08" db="EMBL/GenBank/DDBJ databases">
        <title>Henriciella mobilis sp. nov., isolated from seawater.</title>
        <authorList>
            <person name="Cheng H."/>
            <person name="Wu Y.-H."/>
            <person name="Xu X.-W."/>
            <person name="Guo L.-L."/>
        </authorList>
    </citation>
    <scope>NUCLEOTIDE SEQUENCE [LARGE SCALE GENOMIC DNA]</scope>
    <source>
        <strain evidence="1 2">JN25</strain>
    </source>
</reference>